<dbReference type="Gene3D" id="3.30.160.70">
    <property type="entry name" value="Methylated DNA-protein cysteine methyltransferase domain"/>
    <property type="match status" value="1"/>
</dbReference>
<evidence type="ECO:0000256" key="5">
    <source>
        <dbReference type="ARBA" id="ARBA00022679"/>
    </source>
</evidence>
<evidence type="ECO:0000259" key="16">
    <source>
        <dbReference type="PROSITE" id="PS01124"/>
    </source>
</evidence>
<dbReference type="InterPro" id="IPR036631">
    <property type="entry name" value="MGMT_N_sf"/>
</dbReference>
<keyword evidence="18" id="KW-1185">Reference proteome</keyword>
<evidence type="ECO:0000256" key="12">
    <source>
        <dbReference type="HAMAP-Rule" id="MF_00772"/>
    </source>
</evidence>
<dbReference type="GO" id="GO:0032259">
    <property type="term" value="P:methylation"/>
    <property type="evidence" value="ECO:0007669"/>
    <property type="project" value="UniProtKB-KW"/>
</dbReference>
<comment type="catalytic activity">
    <reaction evidence="1 12">
        <text>a 4-O-methyl-thymidine in DNA + L-cysteinyl-[protein] = a thymidine in DNA + S-methyl-L-cysteinyl-[protein]</text>
        <dbReference type="Rhea" id="RHEA:53428"/>
        <dbReference type="Rhea" id="RHEA-COMP:10131"/>
        <dbReference type="Rhea" id="RHEA-COMP:10132"/>
        <dbReference type="Rhea" id="RHEA-COMP:13555"/>
        <dbReference type="Rhea" id="RHEA-COMP:13556"/>
        <dbReference type="ChEBI" id="CHEBI:29950"/>
        <dbReference type="ChEBI" id="CHEBI:82612"/>
        <dbReference type="ChEBI" id="CHEBI:137386"/>
        <dbReference type="ChEBI" id="CHEBI:137387"/>
        <dbReference type="EC" id="2.1.1.63"/>
    </reaction>
</comment>
<dbReference type="SUPFAM" id="SSF46689">
    <property type="entry name" value="Homeodomain-like"/>
    <property type="match status" value="1"/>
</dbReference>
<feature type="binding site" evidence="14">
    <location>
        <position position="34"/>
    </location>
    <ligand>
        <name>DNA</name>
        <dbReference type="ChEBI" id="CHEBI:16991"/>
    </ligand>
</feature>
<feature type="binding site" evidence="15">
    <location>
        <position position="69"/>
    </location>
    <ligand>
        <name>Zn(2+)</name>
        <dbReference type="ChEBI" id="CHEBI:29105"/>
    </ligand>
</feature>
<accession>A0A3N0ES33</accession>
<evidence type="ECO:0000256" key="1">
    <source>
        <dbReference type="ARBA" id="ARBA00001286"/>
    </source>
</evidence>
<evidence type="ECO:0000256" key="10">
    <source>
        <dbReference type="ARBA" id="ARBA00023204"/>
    </source>
</evidence>
<dbReference type="PROSITE" id="PS01124">
    <property type="entry name" value="HTH_ARAC_FAMILY_2"/>
    <property type="match status" value="1"/>
</dbReference>
<dbReference type="SUPFAM" id="SSF53155">
    <property type="entry name" value="Methylated DNA-protein cysteine methyltransferase domain"/>
    <property type="match status" value="1"/>
</dbReference>
<dbReference type="InterPro" id="IPR004026">
    <property type="entry name" value="Ada_DNA_repair_Zn-bd"/>
</dbReference>
<dbReference type="GO" id="GO:0006307">
    <property type="term" value="P:DNA alkylation repair"/>
    <property type="evidence" value="ECO:0007669"/>
    <property type="project" value="UniProtKB-UniRule"/>
</dbReference>
<evidence type="ECO:0000256" key="11">
    <source>
        <dbReference type="ARBA" id="ARBA00049348"/>
    </source>
</evidence>
<comment type="cofactor">
    <cofactor evidence="14">
        <name>Zn(2+)</name>
        <dbReference type="ChEBI" id="CHEBI:29105"/>
    </cofactor>
    <text evidence="14">Binds 1 zinc ion per subunit.</text>
</comment>
<dbReference type="RefSeq" id="WP_123215115.1">
    <property type="nucleotide sequence ID" value="NZ_RJTM01000029.1"/>
</dbReference>
<feature type="binding site" evidence="15">
    <location>
        <position position="72"/>
    </location>
    <ligand>
        <name>Zn(2+)</name>
        <dbReference type="ChEBI" id="CHEBI:29105"/>
    </ligand>
</feature>
<dbReference type="PANTHER" id="PTHR10815:SF5">
    <property type="entry name" value="METHYLATED-DNA--PROTEIN-CYSTEINE METHYLTRANSFERASE"/>
    <property type="match status" value="1"/>
</dbReference>
<dbReference type="InterPro" id="IPR009057">
    <property type="entry name" value="Homeodomain-like_sf"/>
</dbReference>
<keyword evidence="8" id="KW-0010">Activator</keyword>
<dbReference type="AlphaFoldDB" id="A0A3N0ES33"/>
<evidence type="ECO:0000313" key="18">
    <source>
        <dbReference type="Proteomes" id="UP000267469"/>
    </source>
</evidence>
<dbReference type="Gene3D" id="3.40.10.10">
    <property type="entry name" value="DNA Methylphosphotriester Repair Domain"/>
    <property type="match status" value="1"/>
</dbReference>
<feature type="active site" description="Nucleophile; methyl group acceptor from either O6-methylguanine or O4-methylthymine" evidence="13">
    <location>
        <position position="319"/>
    </location>
</feature>
<sequence>MLVTENDKIERFYKALIERDSRYLGIFYVCVKTTKIFCIATCRARKPKQENIFFCTTAGDALLHGYRPCKVCCPMENVDEPPENVKELMQMTAADPEKKISDDDIRQMGYTPEKIRRWFKKHHGITFQAYQRMIRINTAFVQLKNGNRVTDSAFDSGYGSLSGFGSAFKNIFGVPPEDASGRNVIYIHRFTTPLGPMFACATETGLCLLEFTDRRMLEYEFRDLSRRLGAVIISGSNAHLESTEQQVGEYFRGERKAFDIPLLTPGTDFQQKVWQKLIEVPYGTTSTYGQQAMAMGRPTAVRAVARANGYNRISIIIPCHRIIGADGQLTGYGGGIPRKQWLLEHEKQNK</sequence>
<dbReference type="HAMAP" id="MF_00772">
    <property type="entry name" value="OGT"/>
    <property type="match status" value="1"/>
</dbReference>
<comment type="caution">
    <text evidence="17">The sequence shown here is derived from an EMBL/GenBank/DDBJ whole genome shotgun (WGS) entry which is preliminary data.</text>
</comment>
<evidence type="ECO:0000256" key="9">
    <source>
        <dbReference type="ARBA" id="ARBA00023163"/>
    </source>
</evidence>
<protein>
    <recommendedName>
        <fullName evidence="12">Methylated-DNA--protein-cysteine methyltransferase</fullName>
        <ecNumber evidence="12">2.1.1.63</ecNumber>
    </recommendedName>
    <alternativeName>
        <fullName evidence="12">6-O-methylguanine-DNA methyltransferase</fullName>
        <shortName evidence="12">MGMT</shortName>
    </alternativeName>
    <alternativeName>
        <fullName evidence="12">O-6-methylguanine-DNA-alkyltransferase</fullName>
    </alternativeName>
</protein>
<proteinExistence type="inferred from homology"/>
<dbReference type="InterPro" id="IPR008332">
    <property type="entry name" value="MethylG_MeTrfase_N"/>
</dbReference>
<feature type="binding site" evidence="15">
    <location>
        <position position="42"/>
    </location>
    <ligand>
        <name>Zn(2+)</name>
        <dbReference type="ChEBI" id="CHEBI:29105"/>
    </ligand>
</feature>
<evidence type="ECO:0000256" key="8">
    <source>
        <dbReference type="ARBA" id="ARBA00023159"/>
    </source>
</evidence>
<dbReference type="InterPro" id="IPR036217">
    <property type="entry name" value="MethylDNA_cys_MeTrfase_DNAb"/>
</dbReference>
<feature type="active site" description="Nucleophile; methyl group acceptor from methylphosphotriester" evidence="13">
    <location>
        <position position="38"/>
    </location>
</feature>
<dbReference type="Pfam" id="PF02805">
    <property type="entry name" value="Ada_Zn_binding"/>
    <property type="match status" value="1"/>
</dbReference>
<evidence type="ECO:0000256" key="15">
    <source>
        <dbReference type="PIRSR" id="PIRSR000409-3"/>
    </source>
</evidence>
<organism evidence="17 18">
    <name type="scientific">Sinomicrobium pectinilyticum</name>
    <dbReference type="NCBI Taxonomy" id="1084421"/>
    <lineage>
        <taxon>Bacteria</taxon>
        <taxon>Pseudomonadati</taxon>
        <taxon>Bacteroidota</taxon>
        <taxon>Flavobacteriia</taxon>
        <taxon>Flavobacteriales</taxon>
        <taxon>Flavobacteriaceae</taxon>
        <taxon>Sinomicrobium</taxon>
    </lineage>
</organism>
<evidence type="ECO:0000256" key="2">
    <source>
        <dbReference type="ARBA" id="ARBA00008711"/>
    </source>
</evidence>
<dbReference type="InterPro" id="IPR014048">
    <property type="entry name" value="MethylDNA_cys_MeTrfase_DNA-bd"/>
</dbReference>
<keyword evidence="10 12" id="KW-0234">DNA repair</keyword>
<dbReference type="SMART" id="SM00342">
    <property type="entry name" value="HTH_ARAC"/>
    <property type="match status" value="1"/>
</dbReference>
<dbReference type="GO" id="GO:0003908">
    <property type="term" value="F:methylated-DNA-[protein]-cysteine S-methyltransferase activity"/>
    <property type="evidence" value="ECO:0007669"/>
    <property type="project" value="UniProtKB-UniRule"/>
</dbReference>
<keyword evidence="6 12" id="KW-0227">DNA damage</keyword>
<evidence type="ECO:0000256" key="13">
    <source>
        <dbReference type="PIRSR" id="PIRSR000409-1"/>
    </source>
</evidence>
<feature type="binding site" evidence="14">
    <location>
        <position position="67"/>
    </location>
    <ligand>
        <name>DNA</name>
        <dbReference type="ChEBI" id="CHEBI:16991"/>
    </ligand>
</feature>
<dbReference type="InterPro" id="IPR018060">
    <property type="entry name" value="HTH_AraC"/>
</dbReference>
<keyword evidence="7" id="KW-0805">Transcription regulation</keyword>
<keyword evidence="14" id="KW-0479">Metal-binding</keyword>
<dbReference type="GO" id="GO:0005737">
    <property type="term" value="C:cytoplasm"/>
    <property type="evidence" value="ECO:0007669"/>
    <property type="project" value="UniProtKB-SubCell"/>
</dbReference>
<gene>
    <name evidence="17" type="ORF">ED312_06085</name>
</gene>
<keyword evidence="3 12" id="KW-0963">Cytoplasm</keyword>
<evidence type="ECO:0000313" key="17">
    <source>
        <dbReference type="EMBL" id="RNL90738.1"/>
    </source>
</evidence>
<comment type="miscellaneous">
    <text evidence="12">This enzyme catalyzes only one turnover and therefore is not strictly catalytic. According to one definition, an enzyme is a biocatalyst that acts repeatedly and over many reaction cycles.</text>
</comment>
<evidence type="ECO:0000256" key="7">
    <source>
        <dbReference type="ARBA" id="ARBA00023015"/>
    </source>
</evidence>
<dbReference type="Gene3D" id="1.10.10.10">
    <property type="entry name" value="Winged helix-like DNA-binding domain superfamily/Winged helix DNA-binding domain"/>
    <property type="match status" value="1"/>
</dbReference>
<keyword evidence="9" id="KW-0804">Transcription</keyword>
<dbReference type="InterPro" id="IPR036388">
    <property type="entry name" value="WH-like_DNA-bd_sf"/>
</dbReference>
<dbReference type="CDD" id="cd06445">
    <property type="entry name" value="ATase"/>
    <property type="match status" value="1"/>
</dbReference>
<dbReference type="InterPro" id="IPR016221">
    <property type="entry name" value="Bifunct_regulatory_prot_Ada"/>
</dbReference>
<dbReference type="GO" id="GO:0008270">
    <property type="term" value="F:zinc ion binding"/>
    <property type="evidence" value="ECO:0007669"/>
    <property type="project" value="InterPro"/>
</dbReference>
<evidence type="ECO:0000256" key="4">
    <source>
        <dbReference type="ARBA" id="ARBA00022603"/>
    </source>
</evidence>
<dbReference type="EMBL" id="RJTM01000029">
    <property type="protein sequence ID" value="RNL90738.1"/>
    <property type="molecule type" value="Genomic_DNA"/>
</dbReference>
<comment type="function">
    <text evidence="12">Involved in the cellular defense against the biological effects of O6-methylguanine (O6-MeG) and O4-methylthymine (O4-MeT) in DNA. Repairs the methylated nucleobase in DNA by stoichiometrically transferring the methyl group to a cysteine residue in the enzyme. This is a suicide reaction: the enzyme is irreversibly inactivated.</text>
</comment>
<comment type="catalytic activity">
    <reaction evidence="11 12">
        <text>a 6-O-methyl-2'-deoxyguanosine in DNA + L-cysteinyl-[protein] = S-methyl-L-cysteinyl-[protein] + a 2'-deoxyguanosine in DNA</text>
        <dbReference type="Rhea" id="RHEA:24000"/>
        <dbReference type="Rhea" id="RHEA-COMP:10131"/>
        <dbReference type="Rhea" id="RHEA-COMP:10132"/>
        <dbReference type="Rhea" id="RHEA-COMP:11367"/>
        <dbReference type="Rhea" id="RHEA-COMP:11368"/>
        <dbReference type="ChEBI" id="CHEBI:29950"/>
        <dbReference type="ChEBI" id="CHEBI:82612"/>
        <dbReference type="ChEBI" id="CHEBI:85445"/>
        <dbReference type="ChEBI" id="CHEBI:85448"/>
        <dbReference type="EC" id="2.1.1.63"/>
    </reaction>
</comment>
<dbReference type="OrthoDB" id="9802228at2"/>
<dbReference type="PROSITE" id="PS00374">
    <property type="entry name" value="MGMT"/>
    <property type="match status" value="1"/>
</dbReference>
<feature type="binding site" evidence="14">
    <location>
        <position position="43"/>
    </location>
    <ligand>
        <name>DNA</name>
        <dbReference type="ChEBI" id="CHEBI:16991"/>
    </ligand>
</feature>
<feature type="domain" description="HTH araC/xylS-type" evidence="16">
    <location>
        <begin position="83"/>
        <end position="182"/>
    </location>
</feature>
<evidence type="ECO:0000256" key="6">
    <source>
        <dbReference type="ARBA" id="ARBA00022763"/>
    </source>
</evidence>
<reference evidence="17 18" key="1">
    <citation type="submission" date="2018-10" db="EMBL/GenBank/DDBJ databases">
        <title>Sinomicrobium pectinilyticum sp. nov., a pectinase-producing bacterium isolated from alkaline and saline soil, and emended description of the genus Sinomicrobium.</title>
        <authorList>
            <person name="Cheng B."/>
            <person name="Li C."/>
            <person name="Lai Q."/>
            <person name="Du M."/>
            <person name="Shao Z."/>
            <person name="Xu P."/>
            <person name="Yang C."/>
        </authorList>
    </citation>
    <scope>NUCLEOTIDE SEQUENCE [LARGE SCALE GENOMIC DNA]</scope>
    <source>
        <strain evidence="17 18">5DNS001</strain>
    </source>
</reference>
<keyword evidence="14" id="KW-0862">Zinc</keyword>
<dbReference type="InterPro" id="IPR035451">
    <property type="entry name" value="Ada-like_dom_sf"/>
</dbReference>
<feature type="active site" description="Nucleophile; methyl group acceptor" evidence="12">
    <location>
        <position position="319"/>
    </location>
</feature>
<dbReference type="EC" id="2.1.1.63" evidence="12"/>
<dbReference type="GO" id="GO:0003700">
    <property type="term" value="F:DNA-binding transcription factor activity"/>
    <property type="evidence" value="ECO:0007669"/>
    <property type="project" value="InterPro"/>
</dbReference>
<comment type="similarity">
    <text evidence="2 12">Belongs to the MGMT family.</text>
</comment>
<feature type="binding site" evidence="15">
    <location>
        <position position="38"/>
    </location>
    <ligand>
        <name>Zn(2+)</name>
        <dbReference type="ChEBI" id="CHEBI:29105"/>
    </ligand>
</feature>
<dbReference type="GO" id="GO:0043565">
    <property type="term" value="F:sequence-specific DNA binding"/>
    <property type="evidence" value="ECO:0007669"/>
    <property type="project" value="InterPro"/>
</dbReference>
<comment type="subcellular location">
    <subcellularLocation>
        <location evidence="12">Cytoplasm</location>
    </subcellularLocation>
</comment>
<dbReference type="InterPro" id="IPR001497">
    <property type="entry name" value="MethylDNA_cys_MeTrfase_AS"/>
</dbReference>
<evidence type="ECO:0000256" key="3">
    <source>
        <dbReference type="ARBA" id="ARBA00022490"/>
    </source>
</evidence>
<keyword evidence="5 12" id="KW-0808">Transferase</keyword>
<dbReference type="PIRSF" id="PIRSF000409">
    <property type="entry name" value="Ada"/>
    <property type="match status" value="1"/>
</dbReference>
<keyword evidence="4 12" id="KW-0489">Methyltransferase</keyword>
<dbReference type="FunFam" id="1.10.10.10:FF:000214">
    <property type="entry name" value="Methylated-DNA--protein-cysteine methyltransferase"/>
    <property type="match status" value="1"/>
</dbReference>
<dbReference type="SUPFAM" id="SSF46767">
    <property type="entry name" value="Methylated DNA-protein cysteine methyltransferase, C-terminal domain"/>
    <property type="match status" value="1"/>
</dbReference>
<dbReference type="InterPro" id="IPR023546">
    <property type="entry name" value="MGMT"/>
</dbReference>
<dbReference type="PANTHER" id="PTHR10815">
    <property type="entry name" value="METHYLATED-DNA--PROTEIN-CYSTEINE METHYLTRANSFERASE"/>
    <property type="match status" value="1"/>
</dbReference>
<dbReference type="NCBIfam" id="TIGR00589">
    <property type="entry name" value="ogt"/>
    <property type="match status" value="1"/>
</dbReference>
<evidence type="ECO:0000256" key="14">
    <source>
        <dbReference type="PIRSR" id="PIRSR000409-2"/>
    </source>
</evidence>
<dbReference type="Pfam" id="PF01035">
    <property type="entry name" value="DNA_binding_1"/>
    <property type="match status" value="1"/>
</dbReference>
<dbReference type="SUPFAM" id="SSF57884">
    <property type="entry name" value="Ada DNA repair protein, N-terminal domain (N-Ada 10)"/>
    <property type="match status" value="1"/>
</dbReference>
<dbReference type="Gene3D" id="1.10.10.60">
    <property type="entry name" value="Homeodomain-like"/>
    <property type="match status" value="1"/>
</dbReference>
<dbReference type="Proteomes" id="UP000267469">
    <property type="component" value="Unassembled WGS sequence"/>
</dbReference>
<dbReference type="Pfam" id="PF12833">
    <property type="entry name" value="HTH_18"/>
    <property type="match status" value="1"/>
</dbReference>
<dbReference type="Pfam" id="PF02870">
    <property type="entry name" value="Methyltransf_1N"/>
    <property type="match status" value="1"/>
</dbReference>
<name>A0A3N0ES33_SINP1</name>
<feature type="binding site" evidence="14">
    <location>
        <position position="45"/>
    </location>
    <ligand>
        <name>DNA</name>
        <dbReference type="ChEBI" id="CHEBI:16991"/>
    </ligand>
</feature>